<gene>
    <name evidence="2" type="ORF">HJG63_002233</name>
</gene>
<dbReference type="Proteomes" id="UP000593571">
    <property type="component" value="Unassembled WGS sequence"/>
</dbReference>
<dbReference type="GO" id="GO:0005794">
    <property type="term" value="C:Golgi apparatus"/>
    <property type="evidence" value="ECO:0007669"/>
    <property type="project" value="TreeGrafter"/>
</dbReference>
<protein>
    <submittedName>
        <fullName evidence="2">Coiled-coil domain containing 170</fullName>
    </submittedName>
</protein>
<comment type="caution">
    <text evidence="2">The sequence shown here is derived from an EMBL/GenBank/DDBJ whole genome shotgun (WGS) entry which is preliminary data.</text>
</comment>
<proteinExistence type="predicted"/>
<name>A0A7J8K5W6_ROUAE</name>
<dbReference type="GO" id="GO:0000226">
    <property type="term" value="P:microtubule cytoskeleton organization"/>
    <property type="evidence" value="ECO:0007669"/>
    <property type="project" value="TreeGrafter"/>
</dbReference>
<evidence type="ECO:0000313" key="3">
    <source>
        <dbReference type="Proteomes" id="UP000593571"/>
    </source>
</evidence>
<organism evidence="2 3">
    <name type="scientific">Rousettus aegyptiacus</name>
    <name type="common">Egyptian fruit bat</name>
    <name type="synonym">Pteropus aegyptiacus</name>
    <dbReference type="NCBI Taxonomy" id="9407"/>
    <lineage>
        <taxon>Eukaryota</taxon>
        <taxon>Metazoa</taxon>
        <taxon>Chordata</taxon>
        <taxon>Craniata</taxon>
        <taxon>Vertebrata</taxon>
        <taxon>Euteleostomi</taxon>
        <taxon>Mammalia</taxon>
        <taxon>Eutheria</taxon>
        <taxon>Laurasiatheria</taxon>
        <taxon>Chiroptera</taxon>
        <taxon>Yinpterochiroptera</taxon>
        <taxon>Pteropodoidea</taxon>
        <taxon>Pteropodidae</taxon>
        <taxon>Rousettinae</taxon>
        <taxon>Rousettus</taxon>
    </lineage>
</organism>
<reference evidence="2 3" key="1">
    <citation type="journal article" date="2020" name="Nature">
        <title>Six reference-quality genomes reveal evolution of bat adaptations.</title>
        <authorList>
            <person name="Jebb D."/>
            <person name="Huang Z."/>
            <person name="Pippel M."/>
            <person name="Hughes G.M."/>
            <person name="Lavrichenko K."/>
            <person name="Devanna P."/>
            <person name="Winkler S."/>
            <person name="Jermiin L.S."/>
            <person name="Skirmuntt E.C."/>
            <person name="Katzourakis A."/>
            <person name="Burkitt-Gray L."/>
            <person name="Ray D.A."/>
            <person name="Sullivan K.A.M."/>
            <person name="Roscito J.G."/>
            <person name="Kirilenko B.M."/>
            <person name="Davalos L.M."/>
            <person name="Corthals A.P."/>
            <person name="Power M.L."/>
            <person name="Jones G."/>
            <person name="Ransome R.D."/>
            <person name="Dechmann D.K.N."/>
            <person name="Locatelli A.G."/>
            <person name="Puechmaille S.J."/>
            <person name="Fedrigo O."/>
            <person name="Jarvis E.D."/>
            <person name="Hiller M."/>
            <person name="Vernes S.C."/>
            <person name="Myers E.W."/>
            <person name="Teeling E.C."/>
        </authorList>
    </citation>
    <scope>NUCLEOTIDE SEQUENCE [LARGE SCALE GENOMIC DNA]</scope>
    <source>
        <strain evidence="2">MRouAeg1</strain>
        <tissue evidence="2">Muscle</tissue>
    </source>
</reference>
<dbReference type="GO" id="GO:0008017">
    <property type="term" value="F:microtubule binding"/>
    <property type="evidence" value="ECO:0007669"/>
    <property type="project" value="TreeGrafter"/>
</dbReference>
<dbReference type="PANTHER" id="PTHR18863:SF4">
    <property type="entry name" value="COILED-COIL DOMAIN-CONTAINING PROTEIN 170"/>
    <property type="match status" value="1"/>
</dbReference>
<evidence type="ECO:0000256" key="1">
    <source>
        <dbReference type="SAM" id="Coils"/>
    </source>
</evidence>
<dbReference type="PANTHER" id="PTHR18863">
    <property type="entry name" value="TSEC-2-RELATED"/>
    <property type="match status" value="1"/>
</dbReference>
<dbReference type="EMBL" id="JACASE010000001">
    <property type="protein sequence ID" value="KAF6504232.1"/>
    <property type="molecule type" value="Genomic_DNA"/>
</dbReference>
<feature type="coiled-coil region" evidence="1">
    <location>
        <begin position="57"/>
        <end position="91"/>
    </location>
</feature>
<keyword evidence="3" id="KW-1185">Reference proteome</keyword>
<accession>A0A7J8K5W6</accession>
<sequence length="157" mass="18177">MVYNFCPFKEPYQEIYDHLLEAPVTREQLNRYRNVAENARSELAATLVKFECAQSELQDLRSKMLSKEVSCQELKAEMEHCKEENARKSSLLTSLRGRVQELEGESTALSSSKIRTEITAHAAIKENQELKKRVVELDEKLQYGYLIGFLVELVLKY</sequence>
<evidence type="ECO:0000313" key="2">
    <source>
        <dbReference type="EMBL" id="KAF6504232.1"/>
    </source>
</evidence>
<keyword evidence="1" id="KW-0175">Coiled coil</keyword>
<dbReference type="InterPro" id="IPR039139">
    <property type="entry name" value="CCDC170-like"/>
</dbReference>
<dbReference type="AlphaFoldDB" id="A0A7J8K5W6"/>